<organism evidence="2 3">
    <name type="scientific">Rhododendron simsii</name>
    <name type="common">Sims's rhododendron</name>
    <dbReference type="NCBI Taxonomy" id="118357"/>
    <lineage>
        <taxon>Eukaryota</taxon>
        <taxon>Viridiplantae</taxon>
        <taxon>Streptophyta</taxon>
        <taxon>Embryophyta</taxon>
        <taxon>Tracheophyta</taxon>
        <taxon>Spermatophyta</taxon>
        <taxon>Magnoliopsida</taxon>
        <taxon>eudicotyledons</taxon>
        <taxon>Gunneridae</taxon>
        <taxon>Pentapetalae</taxon>
        <taxon>asterids</taxon>
        <taxon>Ericales</taxon>
        <taxon>Ericaceae</taxon>
        <taxon>Ericoideae</taxon>
        <taxon>Rhodoreae</taxon>
        <taxon>Rhododendron</taxon>
    </lineage>
</organism>
<protein>
    <submittedName>
        <fullName evidence="2">Uncharacterized protein</fullName>
    </submittedName>
</protein>
<evidence type="ECO:0000313" key="2">
    <source>
        <dbReference type="EMBL" id="KAF7130779.1"/>
    </source>
</evidence>
<sequence>MSENSQGNGSGSLIDVQSLSRQLAQVLSNPEDEAAQELITLMRRVVTPPSTIDVDANGVVHEQMRYSDMPRQAPQQAYCNPAFESSMYVHGRPVMESNTFRSTIRPTSFYQNIPSAYEVGNCSGIGQNSYLNNGQSVQHGFTRTHVINNDQYTAQNVSNNGPYTHYVTQALPSNGNGNGNGPYVQALPSVGNNNNNQNFPFTQPCVTRNAPNVYRAMEPLNDNRMQDPMVVNRAQITEIIQDMYGPGLCRASQFEAILQEEEHLKNSSLGTYYQDVEGDMEIDVAQVIGKTPIICDALVKTEKPMNMPSSQPNRRGGQANYGQYSFDLTQTDQIFDELLKQKFIVLSPGHILPSDKEKKGKEYCKWHNSFRHNTNNCVTFRNCVQDLIQKGLLQYAKGDKDPMSIESDPFPKVEINMVNASLAKRLGSTVEKQKQGEGDRMETDEESAKSQPLRFPNDYLCIRCGREVKYGEAIVAEKEQKCAFSKSGLRFNTMGGNDLQIYVGAKLIYEGIDPGLFNRIESEHCYGPDDGPFLFRGHPVVPARPGVPSGQDLEAAGYQFPNRGRYSNYRGAGSRRGMGPRGRGPYGYGGHQPRMVMPPNNDHENWSTLSHPKFPAEGWYTKVSTSQKRRLQRKFAARAYSDPWDHVFEHKEKTEPRKVPNMVWTRDQEGTSGQKQIVSEHEVQDTNIVTPSKSIILPKGRKELKQSLKKKMEEFQKLMEADDDDLLDEESEQEDLIKDATPSPQKSVTFGESLAAIQFGSVPINYQCNMILVLPKHFKAKPDQPMELAGDVEDKTQSTVKIVEKGGKTQSQLINIETDEKGTEVVVLRPPDDASIRHLKPLYVKIHMNGQPISKVLVDNGAVVNILPSRMMKVLNKTNDDLIPTEVTVDQHPFQAETNNVEADLYKEHLWPMKIEESEVKSNGIDVTESQFLTYIKEGFQELSKDFTRPNVITRPVSSKPQVFNV</sequence>
<name>A0A834GEP7_RHOSS</name>
<evidence type="ECO:0000313" key="3">
    <source>
        <dbReference type="Proteomes" id="UP000626092"/>
    </source>
</evidence>
<reference evidence="2" key="1">
    <citation type="submission" date="2019-11" db="EMBL/GenBank/DDBJ databases">
        <authorList>
            <person name="Liu Y."/>
            <person name="Hou J."/>
            <person name="Li T.-Q."/>
            <person name="Guan C.-H."/>
            <person name="Wu X."/>
            <person name="Wu H.-Z."/>
            <person name="Ling F."/>
            <person name="Zhang R."/>
            <person name="Shi X.-G."/>
            <person name="Ren J.-P."/>
            <person name="Chen E.-F."/>
            <person name="Sun J.-M."/>
        </authorList>
    </citation>
    <scope>NUCLEOTIDE SEQUENCE</scope>
    <source>
        <strain evidence="2">Adult_tree_wgs_1</strain>
        <tissue evidence="2">Leaves</tissue>
    </source>
</reference>
<proteinExistence type="predicted"/>
<keyword evidence="3" id="KW-1185">Reference proteome</keyword>
<dbReference type="AlphaFoldDB" id="A0A834GEP7"/>
<dbReference type="Proteomes" id="UP000626092">
    <property type="component" value="Unassembled WGS sequence"/>
</dbReference>
<dbReference type="OrthoDB" id="1751855at2759"/>
<accession>A0A834GEP7</accession>
<feature type="compositionally biased region" description="Basic and acidic residues" evidence="1">
    <location>
        <begin position="431"/>
        <end position="441"/>
    </location>
</feature>
<comment type="caution">
    <text evidence="2">The sequence shown here is derived from an EMBL/GenBank/DDBJ whole genome shotgun (WGS) entry which is preliminary data.</text>
</comment>
<feature type="region of interest" description="Disordered" evidence="1">
    <location>
        <begin position="428"/>
        <end position="449"/>
    </location>
</feature>
<dbReference type="EMBL" id="WJXA01000010">
    <property type="protein sequence ID" value="KAF7130779.1"/>
    <property type="molecule type" value="Genomic_DNA"/>
</dbReference>
<evidence type="ECO:0000256" key="1">
    <source>
        <dbReference type="SAM" id="MobiDB-lite"/>
    </source>
</evidence>
<gene>
    <name evidence="2" type="ORF">RHSIM_Rhsim10G0189800</name>
</gene>